<dbReference type="Proteomes" id="UP001139451">
    <property type="component" value="Unassembled WGS sequence"/>
</dbReference>
<gene>
    <name evidence="1" type="ORF">M9978_02530</name>
</gene>
<protein>
    <submittedName>
        <fullName evidence="1">Uncharacterized protein</fullName>
    </submittedName>
</protein>
<name>A0A9X2HEF4_9SPHN</name>
<evidence type="ECO:0000313" key="2">
    <source>
        <dbReference type="Proteomes" id="UP001139451"/>
    </source>
</evidence>
<dbReference type="AlphaFoldDB" id="A0A9X2HEF4"/>
<proteinExistence type="predicted"/>
<keyword evidence="2" id="KW-1185">Reference proteome</keyword>
<organism evidence="1 2">
    <name type="scientific">Sphingomonas tagetis</name>
    <dbReference type="NCBI Taxonomy" id="2949092"/>
    <lineage>
        <taxon>Bacteria</taxon>
        <taxon>Pseudomonadati</taxon>
        <taxon>Pseudomonadota</taxon>
        <taxon>Alphaproteobacteria</taxon>
        <taxon>Sphingomonadales</taxon>
        <taxon>Sphingomonadaceae</taxon>
        <taxon>Sphingomonas</taxon>
    </lineage>
</organism>
<accession>A0A9X2HEF4</accession>
<dbReference type="RefSeq" id="WP_254291272.1">
    <property type="nucleotide sequence ID" value="NZ_JAMLDX010000001.1"/>
</dbReference>
<comment type="caution">
    <text evidence="1">The sequence shown here is derived from an EMBL/GenBank/DDBJ whole genome shotgun (WGS) entry which is preliminary data.</text>
</comment>
<reference evidence="1" key="1">
    <citation type="submission" date="2022-05" db="EMBL/GenBank/DDBJ databases">
        <title>Sphingomonas sp. strain MG17 Genome sequencing and assembly.</title>
        <authorList>
            <person name="Kim I."/>
        </authorList>
    </citation>
    <scope>NUCLEOTIDE SEQUENCE</scope>
    <source>
        <strain evidence="1">MG17</strain>
    </source>
</reference>
<sequence>MIGLHQHIANSHAKLRRGQVWCRRCGANRAVDAAAALRFGWPRCCGHTMTIDAPEERS</sequence>
<dbReference type="EMBL" id="JAMLDX010000001">
    <property type="protein sequence ID" value="MCP3729293.1"/>
    <property type="molecule type" value="Genomic_DNA"/>
</dbReference>
<evidence type="ECO:0000313" key="1">
    <source>
        <dbReference type="EMBL" id="MCP3729293.1"/>
    </source>
</evidence>